<dbReference type="GO" id="GO:0003725">
    <property type="term" value="F:double-stranded RNA binding"/>
    <property type="evidence" value="ECO:0007669"/>
    <property type="project" value="InterPro"/>
</dbReference>
<dbReference type="EMBL" id="CP017415">
    <property type="protein sequence ID" value="AOU97382.1"/>
    <property type="molecule type" value="Genomic_DNA"/>
</dbReference>
<evidence type="ECO:0000313" key="13">
    <source>
        <dbReference type="Proteomes" id="UP000095401"/>
    </source>
</evidence>
<dbReference type="InterPro" id="IPR006070">
    <property type="entry name" value="Sua5-like_dom"/>
</dbReference>
<feature type="domain" description="Acylphosphatase-like" evidence="10">
    <location>
        <begin position="3"/>
        <end position="91"/>
    </location>
</feature>
<evidence type="ECO:0000256" key="6">
    <source>
        <dbReference type="ARBA" id="ARBA00022833"/>
    </source>
</evidence>
<evidence type="ECO:0000259" key="11">
    <source>
        <dbReference type="PROSITE" id="PS51163"/>
    </source>
</evidence>
<dbReference type="Proteomes" id="UP000095401">
    <property type="component" value="Chromosome"/>
</dbReference>
<dbReference type="InterPro" id="IPR017945">
    <property type="entry name" value="DHBP_synth_RibB-like_a/b_dom"/>
</dbReference>
<dbReference type="PROSITE" id="PS51160">
    <property type="entry name" value="ACYLPHOSPHATASE_3"/>
    <property type="match status" value="1"/>
</dbReference>
<dbReference type="Gene3D" id="3.30.110.120">
    <property type="match status" value="1"/>
</dbReference>
<evidence type="ECO:0000313" key="12">
    <source>
        <dbReference type="EMBL" id="AOU97382.1"/>
    </source>
</evidence>
<dbReference type="InterPro" id="IPR055128">
    <property type="entry name" value="HypF_C_2"/>
</dbReference>
<dbReference type="PROSITE" id="PS00150">
    <property type="entry name" value="ACYLPHOSPHATASE_1"/>
    <property type="match status" value="1"/>
</dbReference>
<sequence>MDSQRFVIGGRVQGVGFRPFVYRLAHRLGLAGSVRNGAGVVEIEAHGDDVALAAFAEALMAEAPAIACPLLLERGTPGPVDDTDGGFRILPSRAGEAPRNHVPPDYFTCPDCLTEFADPGNRRYRYPFINCTQCGPRYTLIRALPYDRAATTMAGFALCPDCRREYEDPLDRRFHAEPVACPTCGPRLEYVVGGERIMGNEAALAAAVGMLHADATVAVKGIGGYHLLCDARSEVAVARLRSRKLRPHKPLAVLFAEDLRDLHRAAALSPAHEAALRAAERPIVLVPLRTGHDLAPSLCPGLDELGVLLPYSPLHHLLATDFGGPLVATSANLSGEPVLTDETEAESRLAGVADAFLHHNRLIERPADDSVLRVVDGRPRPLRLGRGLAPLELDLPQPLAHPLLAVGGHLKNTVALAWENRVVVSPHLGDLDSPRARDLFTRTIDDLQRLYGVRAEAVICDAHPDYASTRWAAAQALPMYRIWHHHAHASAVAGEHPAYGRWLTFAWDGVGLGPDGTLWGGETLYGAPGRWRRVGSLRPFRLPGAGRAGREPWRSAAALCWEVGLPWSFGGEMAAGDVALLRGAWEHDLNCHRSSAAGRVFDAAAALLGLVREASFEGQGPMYLEALAAAQAGTVEAVTLPLAQDDDGLWITDWAPLLPLLDDPARVPADKAACVHESLARAILAQALVLRERQQIDAIALTGGVFQNRLLAERALILLATEGFAAHLGECVPSNDAGLSFGQVIEYAATVSNSP</sequence>
<proteinExistence type="inferred from homology"/>
<evidence type="ECO:0000256" key="4">
    <source>
        <dbReference type="ARBA" id="ARBA00022723"/>
    </source>
</evidence>
<dbReference type="InterPro" id="IPR041440">
    <property type="entry name" value="HypF_C"/>
</dbReference>
<feature type="active site" evidence="9">
    <location>
        <position position="36"/>
    </location>
</feature>
<keyword evidence="9" id="KW-0378">Hydrolase</keyword>
<dbReference type="Pfam" id="PF07503">
    <property type="entry name" value="zf-HYPF"/>
    <property type="match status" value="2"/>
</dbReference>
<dbReference type="EC" id="6.2.-.-" evidence="8"/>
<evidence type="ECO:0000256" key="3">
    <source>
        <dbReference type="ARBA" id="ARBA00022598"/>
    </source>
</evidence>
<dbReference type="GO" id="GO:0003998">
    <property type="term" value="F:acylphosphatase activity"/>
    <property type="evidence" value="ECO:0007669"/>
    <property type="project" value="UniProtKB-EC"/>
</dbReference>
<comment type="catalytic activity">
    <reaction evidence="7 8">
        <text>C-terminal L-cysteinyl-[HypE protein] + carbamoyl phosphate + ATP + H2O = C-terminal S-carboxamide-L-cysteinyl-[HypE protein] + AMP + phosphate + diphosphate + H(+)</text>
        <dbReference type="Rhea" id="RHEA:55636"/>
        <dbReference type="Rhea" id="RHEA-COMP:14247"/>
        <dbReference type="Rhea" id="RHEA-COMP:14392"/>
        <dbReference type="ChEBI" id="CHEBI:15377"/>
        <dbReference type="ChEBI" id="CHEBI:15378"/>
        <dbReference type="ChEBI" id="CHEBI:30616"/>
        <dbReference type="ChEBI" id="CHEBI:33019"/>
        <dbReference type="ChEBI" id="CHEBI:43474"/>
        <dbReference type="ChEBI" id="CHEBI:58228"/>
        <dbReference type="ChEBI" id="CHEBI:76913"/>
        <dbReference type="ChEBI" id="CHEBI:139126"/>
        <dbReference type="ChEBI" id="CHEBI:456215"/>
    </reaction>
</comment>
<name>A0A1D8ILP9_9GAMM</name>
<dbReference type="Pfam" id="PF01300">
    <property type="entry name" value="Sua5_yciO_yrdC"/>
    <property type="match status" value="1"/>
</dbReference>
<dbReference type="Gene3D" id="3.30.420.360">
    <property type="match status" value="1"/>
</dbReference>
<dbReference type="UniPathway" id="UPA00335"/>
<dbReference type="Gene3D" id="3.90.870.50">
    <property type="match status" value="1"/>
</dbReference>
<evidence type="ECO:0000256" key="2">
    <source>
        <dbReference type="ARBA" id="ARBA00008097"/>
    </source>
</evidence>
<keyword evidence="5" id="KW-0863">Zinc-finger</keyword>
<dbReference type="GO" id="GO:0016743">
    <property type="term" value="F:carboxyl- or carbamoyltransferase activity"/>
    <property type="evidence" value="ECO:0007669"/>
    <property type="project" value="UniProtKB-UniRule"/>
</dbReference>
<dbReference type="GO" id="GO:0051604">
    <property type="term" value="P:protein maturation"/>
    <property type="evidence" value="ECO:0007669"/>
    <property type="project" value="TreeGrafter"/>
</dbReference>
<dbReference type="InterPro" id="IPR017968">
    <property type="entry name" value="Acylphosphatase_CS"/>
</dbReference>
<keyword evidence="3" id="KW-0436">Ligase</keyword>
<dbReference type="PIRSF" id="PIRSF006256">
    <property type="entry name" value="CMPcnvr_hdrg_mat"/>
    <property type="match status" value="1"/>
</dbReference>
<reference evidence="13" key="1">
    <citation type="submission" date="2016-09" db="EMBL/GenBank/DDBJ databases">
        <title>Acidihalobacter prosperus F5.</title>
        <authorList>
            <person name="Khaleque H.N."/>
            <person name="Ramsay J.P."/>
            <person name="Kaksonen A.H."/>
            <person name="Boxall N.J."/>
            <person name="Watkin E.L.J."/>
        </authorList>
    </citation>
    <scope>NUCLEOTIDE SEQUENCE [LARGE SCALE GENOMIC DNA]</scope>
    <source>
        <strain evidence="13">F5</strain>
    </source>
</reference>
<feature type="domain" description="YrdC-like" evidence="11">
    <location>
        <begin position="201"/>
        <end position="387"/>
    </location>
</feature>
<comment type="pathway">
    <text evidence="1 8">Protein modification; [NiFe] hydrogenase maturation.</text>
</comment>
<dbReference type="AlphaFoldDB" id="A0A1D8ILP9"/>
<dbReference type="Pfam" id="PF17788">
    <property type="entry name" value="HypF_C"/>
    <property type="match status" value="1"/>
</dbReference>
<comment type="catalytic activity">
    <reaction evidence="9">
        <text>an acyl phosphate + H2O = a carboxylate + phosphate + H(+)</text>
        <dbReference type="Rhea" id="RHEA:14965"/>
        <dbReference type="ChEBI" id="CHEBI:15377"/>
        <dbReference type="ChEBI" id="CHEBI:15378"/>
        <dbReference type="ChEBI" id="CHEBI:29067"/>
        <dbReference type="ChEBI" id="CHEBI:43474"/>
        <dbReference type="ChEBI" id="CHEBI:59918"/>
        <dbReference type="EC" id="3.6.1.7"/>
    </reaction>
</comment>
<dbReference type="InterPro" id="IPR001792">
    <property type="entry name" value="Acylphosphatase-like_dom"/>
</dbReference>
<evidence type="ECO:0000256" key="9">
    <source>
        <dbReference type="PROSITE-ProRule" id="PRU00520"/>
    </source>
</evidence>
<dbReference type="Pfam" id="PF00708">
    <property type="entry name" value="Acylphosphatase"/>
    <property type="match status" value="1"/>
</dbReference>
<evidence type="ECO:0000259" key="10">
    <source>
        <dbReference type="PROSITE" id="PS51160"/>
    </source>
</evidence>
<dbReference type="RefSeq" id="WP_070077768.1">
    <property type="nucleotide sequence ID" value="NZ_CP017415.1"/>
</dbReference>
<gene>
    <name evidence="12" type="ORF">BI364_04715</name>
</gene>
<dbReference type="InterPro" id="IPR036046">
    <property type="entry name" value="Acylphosphatase-like_dom_sf"/>
</dbReference>
<keyword evidence="4" id="KW-0479">Metal-binding</keyword>
<organism evidence="12 13">
    <name type="scientific">Acidihalobacter yilgarnensis</name>
    <dbReference type="NCBI Taxonomy" id="2819280"/>
    <lineage>
        <taxon>Bacteria</taxon>
        <taxon>Pseudomonadati</taxon>
        <taxon>Pseudomonadota</taxon>
        <taxon>Gammaproteobacteria</taxon>
        <taxon>Chromatiales</taxon>
        <taxon>Ectothiorhodospiraceae</taxon>
        <taxon>Acidihalobacter</taxon>
    </lineage>
</organism>
<keyword evidence="12" id="KW-0808">Transferase</keyword>
<accession>A0A1D8ILP9</accession>
<dbReference type="PANTHER" id="PTHR42959">
    <property type="entry name" value="CARBAMOYLTRANSFERASE"/>
    <property type="match status" value="1"/>
</dbReference>
<protein>
    <recommendedName>
        <fullName evidence="8">Carbamoyltransferase HypF</fullName>
        <ecNumber evidence="8">6.2.-.-</ecNumber>
    </recommendedName>
</protein>
<dbReference type="GO" id="GO:0016874">
    <property type="term" value="F:ligase activity"/>
    <property type="evidence" value="ECO:0007669"/>
    <property type="project" value="UniProtKB-UniRule"/>
</dbReference>
<dbReference type="SUPFAM" id="SSF54975">
    <property type="entry name" value="Acylphosphatase/BLUF domain-like"/>
    <property type="match status" value="1"/>
</dbReference>
<evidence type="ECO:0000256" key="8">
    <source>
        <dbReference type="PIRNR" id="PIRNR006256"/>
    </source>
</evidence>
<dbReference type="Gene3D" id="3.30.420.40">
    <property type="match status" value="1"/>
</dbReference>
<comment type="function">
    <text evidence="8">Involved in the maturation of [NiFe] hydrogenases. Along with HypE, it catalyzes the synthesis of the CN ligands of the active site iron of [NiFe]-hydrogenases. HypF functions as a carbamoyl transferase using carbamoylphosphate as a substrate and transferring the carboxamido moiety in an ATP-dependent reaction to the thiolate of the C-terminal cysteine of HypE yielding a protein-S-carboxamide.</text>
</comment>
<dbReference type="InterPro" id="IPR051060">
    <property type="entry name" value="Carbamoyltrans_HypF-like"/>
</dbReference>
<dbReference type="GO" id="GO:0008270">
    <property type="term" value="F:zinc ion binding"/>
    <property type="evidence" value="ECO:0007669"/>
    <property type="project" value="UniProtKB-KW"/>
</dbReference>
<keyword evidence="13" id="KW-1185">Reference proteome</keyword>
<evidence type="ECO:0000256" key="1">
    <source>
        <dbReference type="ARBA" id="ARBA00004711"/>
    </source>
</evidence>
<feature type="active site" evidence="9">
    <location>
        <position position="18"/>
    </location>
</feature>
<dbReference type="PROSITE" id="PS51163">
    <property type="entry name" value="YRDC"/>
    <property type="match status" value="1"/>
</dbReference>
<dbReference type="PANTHER" id="PTHR42959:SF1">
    <property type="entry name" value="CARBAMOYLTRANSFERASE HYPF"/>
    <property type="match status" value="1"/>
</dbReference>
<dbReference type="InterPro" id="IPR004421">
    <property type="entry name" value="Carbamoyltransferase_HypF"/>
</dbReference>
<dbReference type="Pfam" id="PF22521">
    <property type="entry name" value="HypF_C_2"/>
    <property type="match status" value="1"/>
</dbReference>
<dbReference type="NCBIfam" id="TIGR00143">
    <property type="entry name" value="hypF"/>
    <property type="match status" value="1"/>
</dbReference>
<dbReference type="KEGG" id="aprs:BI364_04715"/>
<dbReference type="InterPro" id="IPR011125">
    <property type="entry name" value="Znf_HypF"/>
</dbReference>
<dbReference type="SUPFAM" id="SSF55821">
    <property type="entry name" value="YrdC/RibB"/>
    <property type="match status" value="1"/>
</dbReference>
<evidence type="ECO:0000256" key="5">
    <source>
        <dbReference type="ARBA" id="ARBA00022771"/>
    </source>
</evidence>
<comment type="similarity">
    <text evidence="2 8">Belongs to the carbamoyltransferase HypF family.</text>
</comment>
<keyword evidence="6" id="KW-0862">Zinc</keyword>
<evidence type="ECO:0000256" key="7">
    <source>
        <dbReference type="ARBA" id="ARBA00048220"/>
    </source>
</evidence>